<sequence>MPPEEGYKRVKEILRKNFCRNHVVTQSFLNKVIAGPPIRVSENEKLSQLTRDMETCFLGSSHLGNGANINSMDTLGNVVSWLPVHLRSKWAEKASQLYDNHVTPDLIHLTEFVQSRAAIANTYFGQIIGSKVDMRKNGGDKGRRNPSFLKENNTSLATYGQNEVKPPQADPGAESGSAPENNRSSQGTQDMQSGGYNVSGVGATNSSSRSYRIGLQVVPVRVSAPYGNHVIETYAFLDSGSNTDLGADCTPVELTLSTVSGNQKRNGQQLSLDVVGVATGKGVRLNKVWTTDSLPGNSYQEAQLNCIHVDQALGCKEDVKDFSALENLSEVNRSIIHQPEPSQQVSASSSSGEVGVSVIEDTVSGEEAVDVDNDGEPGEEAFLEEYTAEGLIEE</sequence>
<proteinExistence type="predicted"/>
<organism evidence="2 3">
    <name type="scientific">Paramuricea clavata</name>
    <name type="common">Red gorgonian</name>
    <name type="synonym">Violescent sea-whip</name>
    <dbReference type="NCBI Taxonomy" id="317549"/>
    <lineage>
        <taxon>Eukaryota</taxon>
        <taxon>Metazoa</taxon>
        <taxon>Cnidaria</taxon>
        <taxon>Anthozoa</taxon>
        <taxon>Octocorallia</taxon>
        <taxon>Malacalcyonacea</taxon>
        <taxon>Plexauridae</taxon>
        <taxon>Paramuricea</taxon>
    </lineage>
</organism>
<feature type="region of interest" description="Disordered" evidence="1">
    <location>
        <begin position="156"/>
        <end position="203"/>
    </location>
</feature>
<name>A0A6S7JWX1_PARCT</name>
<feature type="compositionally biased region" description="Polar residues" evidence="1">
    <location>
        <begin position="178"/>
        <end position="203"/>
    </location>
</feature>
<dbReference type="OrthoDB" id="6127133at2759"/>
<dbReference type="AlphaFoldDB" id="A0A6S7JWX1"/>
<dbReference type="PANTHER" id="PTHR47331">
    <property type="entry name" value="PHD-TYPE DOMAIN-CONTAINING PROTEIN"/>
    <property type="match status" value="1"/>
</dbReference>
<gene>
    <name evidence="2" type="ORF">PACLA_8A021599</name>
</gene>
<evidence type="ECO:0000256" key="1">
    <source>
        <dbReference type="SAM" id="MobiDB-lite"/>
    </source>
</evidence>
<evidence type="ECO:0000313" key="3">
    <source>
        <dbReference type="Proteomes" id="UP001152795"/>
    </source>
</evidence>
<evidence type="ECO:0000313" key="2">
    <source>
        <dbReference type="EMBL" id="CAB4037395.1"/>
    </source>
</evidence>
<dbReference type="Proteomes" id="UP001152795">
    <property type="component" value="Unassembled WGS sequence"/>
</dbReference>
<reference evidence="2" key="1">
    <citation type="submission" date="2020-04" db="EMBL/GenBank/DDBJ databases">
        <authorList>
            <person name="Alioto T."/>
            <person name="Alioto T."/>
            <person name="Gomez Garrido J."/>
        </authorList>
    </citation>
    <scope>NUCLEOTIDE SEQUENCE</scope>
    <source>
        <strain evidence="2">A484AB</strain>
    </source>
</reference>
<accession>A0A6S7JWX1</accession>
<protein>
    <submittedName>
        <fullName evidence="2">Uncharacterized protein</fullName>
    </submittedName>
</protein>
<keyword evidence="3" id="KW-1185">Reference proteome</keyword>
<dbReference type="EMBL" id="CACRXK020023038">
    <property type="protein sequence ID" value="CAB4037395.1"/>
    <property type="molecule type" value="Genomic_DNA"/>
</dbReference>
<feature type="non-terminal residue" evidence="2">
    <location>
        <position position="394"/>
    </location>
</feature>
<comment type="caution">
    <text evidence="2">The sequence shown here is derived from an EMBL/GenBank/DDBJ whole genome shotgun (WGS) entry which is preliminary data.</text>
</comment>